<dbReference type="Proteomes" id="UP001149009">
    <property type="component" value="Unassembled WGS sequence"/>
</dbReference>
<reference evidence="2" key="1">
    <citation type="submission" date="2022-08" db="EMBL/GenBank/DDBJ databases">
        <title>Chelativorans sichuanense sp. nov., a paraffin oil-degrading bacterium isolated from a mixture of oil-based drill cuttings and paddy soil.</title>
        <authorList>
            <person name="Yu J."/>
            <person name="Liu H."/>
            <person name="Chen Q."/>
        </authorList>
    </citation>
    <scope>NUCLEOTIDE SEQUENCE</scope>
    <source>
        <strain evidence="2">SCAU 2101</strain>
    </source>
</reference>
<organism evidence="2 3">
    <name type="scientific">Chelativorans petroleitrophicus</name>
    <dbReference type="NCBI Taxonomy" id="2975484"/>
    <lineage>
        <taxon>Bacteria</taxon>
        <taxon>Pseudomonadati</taxon>
        <taxon>Pseudomonadota</taxon>
        <taxon>Alphaproteobacteria</taxon>
        <taxon>Hyphomicrobiales</taxon>
        <taxon>Phyllobacteriaceae</taxon>
        <taxon>Chelativorans</taxon>
    </lineage>
</organism>
<name>A0A9X2X788_9HYPH</name>
<sequence>MPETYSRLWRHLEEKVIAYWHDVDFNWGRNAAEHYTPDGVFVSANARYEGREQISEFYAWREQRGPRVCVHLVGNFHLKSLTQDTAEAEWICTLFARDGEAPQPMALPAAISRVEDSFVRVDDGNWLCRRRRWHTLFRGDTPVTRLDREEMRKRMGQR</sequence>
<dbReference type="RefSeq" id="WP_261513719.1">
    <property type="nucleotide sequence ID" value="NZ_JAODNV010000004.1"/>
</dbReference>
<proteinExistence type="predicted"/>
<evidence type="ECO:0000259" key="1">
    <source>
        <dbReference type="Pfam" id="PF13577"/>
    </source>
</evidence>
<dbReference type="AlphaFoldDB" id="A0A9X2X788"/>
<dbReference type="EMBL" id="JAODNV010000004">
    <property type="protein sequence ID" value="MCT8989042.1"/>
    <property type="molecule type" value="Genomic_DNA"/>
</dbReference>
<dbReference type="Gene3D" id="3.10.450.50">
    <property type="match status" value="1"/>
</dbReference>
<comment type="caution">
    <text evidence="2">The sequence shown here is derived from an EMBL/GenBank/DDBJ whole genome shotgun (WGS) entry which is preliminary data.</text>
</comment>
<dbReference type="SUPFAM" id="SSF54427">
    <property type="entry name" value="NTF2-like"/>
    <property type="match status" value="1"/>
</dbReference>
<feature type="domain" description="SnoaL-like" evidence="1">
    <location>
        <begin position="20"/>
        <end position="132"/>
    </location>
</feature>
<accession>A0A9X2X788</accession>
<evidence type="ECO:0000313" key="2">
    <source>
        <dbReference type="EMBL" id="MCT8989042.1"/>
    </source>
</evidence>
<gene>
    <name evidence="2" type="ORF">NYR54_01860</name>
</gene>
<dbReference type="InterPro" id="IPR037401">
    <property type="entry name" value="SnoaL-like"/>
</dbReference>
<keyword evidence="3" id="KW-1185">Reference proteome</keyword>
<dbReference type="InterPro" id="IPR032710">
    <property type="entry name" value="NTF2-like_dom_sf"/>
</dbReference>
<protein>
    <submittedName>
        <fullName evidence="2">Nuclear transport factor 2 family protein</fullName>
    </submittedName>
</protein>
<evidence type="ECO:0000313" key="3">
    <source>
        <dbReference type="Proteomes" id="UP001149009"/>
    </source>
</evidence>
<dbReference type="Pfam" id="PF13577">
    <property type="entry name" value="SnoaL_4"/>
    <property type="match status" value="1"/>
</dbReference>